<accession>A0ABU7VRG4</accession>
<proteinExistence type="predicted"/>
<name>A0ABU7VRG4_9BACL</name>
<gene>
    <name evidence="1" type="ORF">V3851_09545</name>
</gene>
<dbReference type="RefSeq" id="WP_331846291.1">
    <property type="nucleotide sequence ID" value="NZ_JAZHPZ010000003.1"/>
</dbReference>
<dbReference type="Proteomes" id="UP001306950">
    <property type="component" value="Unassembled WGS sequence"/>
</dbReference>
<protein>
    <submittedName>
        <fullName evidence="1">Uncharacterized protein</fullName>
    </submittedName>
</protein>
<reference evidence="1 2" key="1">
    <citation type="submission" date="2024-02" db="EMBL/GenBank/DDBJ databases">
        <title>A nitrogen-fixing paenibacillus bacterium.</title>
        <authorList>
            <person name="Zhang W.L."/>
            <person name="Chen S.F."/>
        </authorList>
    </citation>
    <scope>NUCLEOTIDE SEQUENCE [LARGE SCALE GENOMIC DNA]</scope>
    <source>
        <strain evidence="1 2">M1</strain>
    </source>
</reference>
<evidence type="ECO:0000313" key="1">
    <source>
        <dbReference type="EMBL" id="MEF2966075.1"/>
    </source>
</evidence>
<comment type="caution">
    <text evidence="1">The sequence shown here is derived from an EMBL/GenBank/DDBJ whole genome shotgun (WGS) entry which is preliminary data.</text>
</comment>
<organism evidence="1 2">
    <name type="scientific">Paenibacillus haidiansis</name>
    <dbReference type="NCBI Taxonomy" id="1574488"/>
    <lineage>
        <taxon>Bacteria</taxon>
        <taxon>Bacillati</taxon>
        <taxon>Bacillota</taxon>
        <taxon>Bacilli</taxon>
        <taxon>Bacillales</taxon>
        <taxon>Paenibacillaceae</taxon>
        <taxon>Paenibacillus</taxon>
    </lineage>
</organism>
<keyword evidence="2" id="KW-1185">Reference proteome</keyword>
<evidence type="ECO:0000313" key="2">
    <source>
        <dbReference type="Proteomes" id="UP001306950"/>
    </source>
</evidence>
<dbReference type="EMBL" id="JAZHPZ010000003">
    <property type="protein sequence ID" value="MEF2966075.1"/>
    <property type="molecule type" value="Genomic_DNA"/>
</dbReference>
<sequence length="268" mass="30614">MIIAETSQKQTVILETNELYFLSELFGAGASTEGDNPILTYYAQGEMNEDWEKARESLLAKGILRKAGGGVELEERAFSGLAPLLFADKACWMKYKTGTGIYEESLLVTDEKVMAMELWQGEPALHRVDEIGGVKEACGILADKLKWNRRTPEEIPALLLSKRQFEDIHSRADELDMEEIMEELSKISDDQEGIIALAKCMKTSVSQGDLRLFARHGMKWECQSAQFMNNHHLNWLIRASSREDEDWLIATPTPQEKFHEMLQHWFQQ</sequence>